<dbReference type="AlphaFoldDB" id="A0A367KNG4"/>
<dbReference type="PANTHER" id="PTHR46603:SF1">
    <property type="entry name" value="ABSCISSION_NOCUT CHECKPOINT REGULATOR"/>
    <property type="match status" value="1"/>
</dbReference>
<comment type="caution">
    <text evidence="1">The sequence shown here is derived from an EMBL/GenBank/DDBJ whole genome shotgun (WGS) entry which is preliminary data.</text>
</comment>
<protein>
    <submittedName>
        <fullName evidence="1">Uncharacterized protein</fullName>
    </submittedName>
</protein>
<gene>
    <name evidence="1" type="ORF">CU098_012865</name>
</gene>
<sequence length="175" mass="20470">MLYESDEEEDAIDDYIYDMLNEKSNASSQLKQGPVQHKMKQLEKSLLGTDESDLLILRAMEENELDEKYDKFAAKRDAELEERLKRVQNYVPLDSKCTNSDKPKGSVPKAILSEDLYDETDDWCCVCNEDATIECDGCEDDNKFCKECFFQTHRSEFADYEATQHKSRKYQKRRS</sequence>
<dbReference type="Proteomes" id="UP000253551">
    <property type="component" value="Unassembled WGS sequence"/>
</dbReference>
<name>A0A367KNG4_RHIST</name>
<keyword evidence="2" id="KW-1185">Reference proteome</keyword>
<dbReference type="STRING" id="4846.A0A367KNG4"/>
<dbReference type="SUPFAM" id="SSF57845">
    <property type="entry name" value="B-box zinc-binding domain"/>
    <property type="match status" value="1"/>
</dbReference>
<reference evidence="1 2" key="1">
    <citation type="journal article" date="2018" name="G3 (Bethesda)">
        <title>Phylogenetic and Phylogenomic Definition of Rhizopus Species.</title>
        <authorList>
            <person name="Gryganskyi A.P."/>
            <person name="Golan J."/>
            <person name="Dolatabadi S."/>
            <person name="Mondo S."/>
            <person name="Robb S."/>
            <person name="Idnurm A."/>
            <person name="Muszewska A."/>
            <person name="Steczkiewicz K."/>
            <person name="Masonjones S."/>
            <person name="Liao H.L."/>
            <person name="Gajdeczka M.T."/>
            <person name="Anike F."/>
            <person name="Vuek A."/>
            <person name="Anishchenko I.M."/>
            <person name="Voigt K."/>
            <person name="de Hoog G.S."/>
            <person name="Smith M.E."/>
            <person name="Heitman J."/>
            <person name="Vilgalys R."/>
            <person name="Stajich J.E."/>
        </authorList>
    </citation>
    <scope>NUCLEOTIDE SEQUENCE [LARGE SCALE GENOMIC DNA]</scope>
    <source>
        <strain evidence="1 2">LSU 92-RS-03</strain>
    </source>
</reference>
<proteinExistence type="predicted"/>
<dbReference type="Pfam" id="PF22586">
    <property type="entry name" value="ANCHR-like_BBOX"/>
    <property type="match status" value="1"/>
</dbReference>
<accession>A0A367KNG4</accession>
<evidence type="ECO:0000313" key="1">
    <source>
        <dbReference type="EMBL" id="RCI03728.1"/>
    </source>
</evidence>
<dbReference type="EMBL" id="PJQM01000916">
    <property type="protein sequence ID" value="RCI03728.1"/>
    <property type="molecule type" value="Genomic_DNA"/>
</dbReference>
<evidence type="ECO:0000313" key="2">
    <source>
        <dbReference type="Proteomes" id="UP000253551"/>
    </source>
</evidence>
<organism evidence="1 2">
    <name type="scientific">Rhizopus stolonifer</name>
    <name type="common">Rhizopus nigricans</name>
    <dbReference type="NCBI Taxonomy" id="4846"/>
    <lineage>
        <taxon>Eukaryota</taxon>
        <taxon>Fungi</taxon>
        <taxon>Fungi incertae sedis</taxon>
        <taxon>Mucoromycota</taxon>
        <taxon>Mucoromycotina</taxon>
        <taxon>Mucoromycetes</taxon>
        <taxon>Mucorales</taxon>
        <taxon>Mucorineae</taxon>
        <taxon>Rhizopodaceae</taxon>
        <taxon>Rhizopus</taxon>
    </lineage>
</organism>
<dbReference type="PANTHER" id="PTHR46603">
    <property type="entry name" value="ABSCISSION/NOCUT CHECKPOINT REGULATOR"/>
    <property type="match status" value="1"/>
</dbReference>
<dbReference type="OrthoDB" id="5407799at2759"/>